<evidence type="ECO:0000313" key="8">
    <source>
        <dbReference type="EMBL" id="OMP00753.1"/>
    </source>
</evidence>
<dbReference type="PANTHER" id="PTHR33021">
    <property type="entry name" value="BLUE COPPER PROTEIN"/>
    <property type="match status" value="1"/>
</dbReference>
<dbReference type="InterPro" id="IPR008972">
    <property type="entry name" value="Cupredoxin"/>
</dbReference>
<evidence type="ECO:0000256" key="4">
    <source>
        <dbReference type="SAM" id="MobiDB-lite"/>
    </source>
</evidence>
<protein>
    <submittedName>
        <fullName evidence="8">Plastocyanin-like protein</fullName>
    </submittedName>
</protein>
<dbReference type="InterPro" id="IPR003245">
    <property type="entry name" value="Phytocyanin_dom"/>
</dbReference>
<name>A0A1R3K0W8_9ROSI</name>
<dbReference type="PROSITE" id="PS51485">
    <property type="entry name" value="PHYTOCYANIN"/>
    <property type="match status" value="1"/>
</dbReference>
<keyword evidence="1" id="KW-0479">Metal-binding</keyword>
<keyword evidence="2" id="KW-0186">Copper</keyword>
<reference evidence="9" key="1">
    <citation type="submission" date="2013-09" db="EMBL/GenBank/DDBJ databases">
        <title>Corchorus olitorius genome sequencing.</title>
        <authorList>
            <person name="Alam M."/>
            <person name="Haque M.S."/>
            <person name="Islam M.S."/>
            <person name="Emdad E.M."/>
            <person name="Islam M.M."/>
            <person name="Ahmed B."/>
            <person name="Halim A."/>
            <person name="Hossen Q.M.M."/>
            <person name="Hossain M.Z."/>
            <person name="Ahmed R."/>
            <person name="Khan M.M."/>
            <person name="Islam R."/>
            <person name="Rashid M.M."/>
            <person name="Khan S.A."/>
            <person name="Rahman M.S."/>
            <person name="Alam M."/>
            <person name="Yahiya A.S."/>
            <person name="Khan M.S."/>
            <person name="Azam M.S."/>
            <person name="Haque T."/>
            <person name="Lashkar M.Z.H."/>
            <person name="Akhand A.I."/>
            <person name="Morshed G."/>
            <person name="Roy S."/>
            <person name="Uddin K.S."/>
            <person name="Rabeya T."/>
            <person name="Hossain A.S."/>
            <person name="Chowdhury A."/>
            <person name="Snigdha A.R."/>
            <person name="Mortoza M.S."/>
            <person name="Matin S.A."/>
            <person name="Hoque S.M.E."/>
            <person name="Islam M.K."/>
            <person name="Roy D.K."/>
            <person name="Haider R."/>
            <person name="Moosa M.M."/>
            <person name="Elias S.M."/>
            <person name="Hasan A.M."/>
            <person name="Jahan S."/>
            <person name="Shafiuddin M."/>
            <person name="Mahmood N."/>
            <person name="Shommy N.S."/>
        </authorList>
    </citation>
    <scope>NUCLEOTIDE SEQUENCE [LARGE SCALE GENOMIC DNA]</scope>
    <source>
        <strain evidence="9">cv. O-4</strain>
    </source>
</reference>
<keyword evidence="5" id="KW-0812">Transmembrane</keyword>
<dbReference type="AlphaFoldDB" id="A0A1R3K0W8"/>
<evidence type="ECO:0000256" key="3">
    <source>
        <dbReference type="ARBA" id="ARBA00023180"/>
    </source>
</evidence>
<dbReference type="GO" id="GO:0046872">
    <property type="term" value="F:metal ion binding"/>
    <property type="evidence" value="ECO:0007669"/>
    <property type="project" value="UniProtKB-KW"/>
</dbReference>
<feature type="compositionally biased region" description="Low complexity" evidence="4">
    <location>
        <begin position="131"/>
        <end position="147"/>
    </location>
</feature>
<keyword evidence="3" id="KW-0325">Glycoprotein</keyword>
<dbReference type="GO" id="GO:0009055">
    <property type="term" value="F:electron transfer activity"/>
    <property type="evidence" value="ECO:0007669"/>
    <property type="project" value="InterPro"/>
</dbReference>
<keyword evidence="6" id="KW-0732">Signal</keyword>
<comment type="caution">
    <text evidence="8">The sequence shown here is derived from an EMBL/GenBank/DDBJ whole genome shotgun (WGS) entry which is preliminary data.</text>
</comment>
<dbReference type="Pfam" id="PF02298">
    <property type="entry name" value="Cu_bind_like"/>
    <property type="match status" value="1"/>
</dbReference>
<feature type="region of interest" description="Disordered" evidence="4">
    <location>
        <begin position="120"/>
        <end position="155"/>
    </location>
</feature>
<evidence type="ECO:0000313" key="9">
    <source>
        <dbReference type="Proteomes" id="UP000187203"/>
    </source>
</evidence>
<evidence type="ECO:0000256" key="2">
    <source>
        <dbReference type="ARBA" id="ARBA00023008"/>
    </source>
</evidence>
<feature type="signal peptide" evidence="6">
    <location>
        <begin position="1"/>
        <end position="19"/>
    </location>
</feature>
<gene>
    <name evidence="8" type="ORF">COLO4_12398</name>
</gene>
<keyword evidence="5" id="KW-1133">Transmembrane helix</keyword>
<dbReference type="PANTHER" id="PTHR33021:SF350">
    <property type="entry name" value="UCLACYANIN-2"/>
    <property type="match status" value="1"/>
</dbReference>
<sequence length="181" mass="18284">MAAVAAFLILLLATPAAYAVEYTVGDSSGWTNGEDYSTWVQGKTFTVGDTLLFTYGGTHSVDEVSKSDYDNCNTGNSIKSYNDGNTKITLSNSGPMYFICPTLGHCGQGMKLAINVVASSDNSPTTPSPPSGSTTPSGTPPTGSSGSPSPPSGGNGAASIANNGLMLGFSLVLGAILAIIS</sequence>
<accession>A0A1R3K0W8</accession>
<evidence type="ECO:0000256" key="5">
    <source>
        <dbReference type="SAM" id="Phobius"/>
    </source>
</evidence>
<organism evidence="8 9">
    <name type="scientific">Corchorus olitorius</name>
    <dbReference type="NCBI Taxonomy" id="93759"/>
    <lineage>
        <taxon>Eukaryota</taxon>
        <taxon>Viridiplantae</taxon>
        <taxon>Streptophyta</taxon>
        <taxon>Embryophyta</taxon>
        <taxon>Tracheophyta</taxon>
        <taxon>Spermatophyta</taxon>
        <taxon>Magnoliopsida</taxon>
        <taxon>eudicotyledons</taxon>
        <taxon>Gunneridae</taxon>
        <taxon>Pentapetalae</taxon>
        <taxon>rosids</taxon>
        <taxon>malvids</taxon>
        <taxon>Malvales</taxon>
        <taxon>Malvaceae</taxon>
        <taxon>Grewioideae</taxon>
        <taxon>Apeibeae</taxon>
        <taxon>Corchorus</taxon>
    </lineage>
</organism>
<dbReference type="OrthoDB" id="997418at2759"/>
<dbReference type="Gene3D" id="2.60.40.420">
    <property type="entry name" value="Cupredoxins - blue copper proteins"/>
    <property type="match status" value="1"/>
</dbReference>
<feature type="domain" description="Phytocyanin" evidence="7">
    <location>
        <begin position="20"/>
        <end position="118"/>
    </location>
</feature>
<evidence type="ECO:0000256" key="6">
    <source>
        <dbReference type="SAM" id="SignalP"/>
    </source>
</evidence>
<proteinExistence type="predicted"/>
<dbReference type="FunFam" id="2.60.40.420:FF:000003">
    <property type="entry name" value="Blue copper"/>
    <property type="match status" value="1"/>
</dbReference>
<dbReference type="CDD" id="cd04216">
    <property type="entry name" value="Phytocyanin"/>
    <property type="match status" value="1"/>
</dbReference>
<dbReference type="InterPro" id="IPR039391">
    <property type="entry name" value="Phytocyanin-like"/>
</dbReference>
<feature type="transmembrane region" description="Helical" evidence="5">
    <location>
        <begin position="160"/>
        <end position="180"/>
    </location>
</feature>
<dbReference type="GO" id="GO:0005886">
    <property type="term" value="C:plasma membrane"/>
    <property type="evidence" value="ECO:0007669"/>
    <property type="project" value="TreeGrafter"/>
</dbReference>
<dbReference type="EMBL" id="AWUE01014913">
    <property type="protein sequence ID" value="OMP00753.1"/>
    <property type="molecule type" value="Genomic_DNA"/>
</dbReference>
<dbReference type="STRING" id="93759.A0A1R3K0W8"/>
<evidence type="ECO:0000259" key="7">
    <source>
        <dbReference type="PROSITE" id="PS51485"/>
    </source>
</evidence>
<evidence type="ECO:0000256" key="1">
    <source>
        <dbReference type="ARBA" id="ARBA00022723"/>
    </source>
</evidence>
<feature type="chain" id="PRO_5013000708" evidence="6">
    <location>
        <begin position="20"/>
        <end position="181"/>
    </location>
</feature>
<dbReference type="SUPFAM" id="SSF49503">
    <property type="entry name" value="Cupredoxins"/>
    <property type="match status" value="1"/>
</dbReference>
<dbReference type="Proteomes" id="UP000187203">
    <property type="component" value="Unassembled WGS sequence"/>
</dbReference>
<keyword evidence="5" id="KW-0472">Membrane</keyword>
<keyword evidence="9" id="KW-1185">Reference proteome</keyword>